<reference evidence="1" key="1">
    <citation type="submission" date="2022-07" db="EMBL/GenBank/DDBJ databases">
        <title>Genome Sequence of Phlebia brevispora.</title>
        <authorList>
            <person name="Buettner E."/>
        </authorList>
    </citation>
    <scope>NUCLEOTIDE SEQUENCE</scope>
    <source>
        <strain evidence="1">MPL23</strain>
    </source>
</reference>
<dbReference type="Proteomes" id="UP001148662">
    <property type="component" value="Unassembled WGS sequence"/>
</dbReference>
<protein>
    <submittedName>
        <fullName evidence="1">Uncharacterized protein</fullName>
    </submittedName>
</protein>
<comment type="caution">
    <text evidence="1">The sequence shown here is derived from an EMBL/GenBank/DDBJ whole genome shotgun (WGS) entry which is preliminary data.</text>
</comment>
<evidence type="ECO:0000313" key="2">
    <source>
        <dbReference type="Proteomes" id="UP001148662"/>
    </source>
</evidence>
<organism evidence="1 2">
    <name type="scientific">Phlebia brevispora</name>
    <dbReference type="NCBI Taxonomy" id="194682"/>
    <lineage>
        <taxon>Eukaryota</taxon>
        <taxon>Fungi</taxon>
        <taxon>Dikarya</taxon>
        <taxon>Basidiomycota</taxon>
        <taxon>Agaricomycotina</taxon>
        <taxon>Agaricomycetes</taxon>
        <taxon>Polyporales</taxon>
        <taxon>Meruliaceae</taxon>
        <taxon>Phlebia</taxon>
    </lineage>
</organism>
<proteinExistence type="predicted"/>
<name>A0ACC1S0S5_9APHY</name>
<dbReference type="EMBL" id="JANHOG010001929">
    <property type="protein sequence ID" value="KAJ3529684.1"/>
    <property type="molecule type" value="Genomic_DNA"/>
</dbReference>
<keyword evidence="2" id="KW-1185">Reference proteome</keyword>
<gene>
    <name evidence="1" type="ORF">NM688_g7821</name>
</gene>
<evidence type="ECO:0000313" key="1">
    <source>
        <dbReference type="EMBL" id="KAJ3529684.1"/>
    </source>
</evidence>
<accession>A0ACC1S0S5</accession>
<sequence length="202" mass="21830">MKKPARVLIVACELASLQVRDGASAAVLSNGIGEAPDAKPVYELLGWDHRTVPETDKDIGFDIHPNGWKVVLTPRVPVLASTSTPPLFSSLIPRIPELVSEGKPLGPTEFDWVVHPGGLKVLMTVEKIMGISPAQLRASYDVYKKHGNCSAATIFSVFNRLRQKDMGPGKEHVVGLAFGPGVAVEMCVFRRPGVRAEVIESL</sequence>